<dbReference type="Pfam" id="PF06739">
    <property type="entry name" value="SBBP"/>
    <property type="match status" value="6"/>
</dbReference>
<dbReference type="Proteomes" id="UP000006329">
    <property type="component" value="Unassembled WGS sequence"/>
</dbReference>
<evidence type="ECO:0000313" key="2">
    <source>
        <dbReference type="Proteomes" id="UP000006329"/>
    </source>
</evidence>
<proteinExistence type="predicted"/>
<dbReference type="PANTHER" id="PTHR35580:SF1">
    <property type="entry name" value="PHYTASE-LIKE DOMAIN-CONTAINING PROTEIN"/>
    <property type="match status" value="1"/>
</dbReference>
<protein>
    <submittedName>
        <fullName evidence="1">Beta-propeller repeat protein</fullName>
    </submittedName>
</protein>
<keyword evidence="2" id="KW-1185">Reference proteome</keyword>
<dbReference type="AlphaFoldDB" id="A0A0E2BHR0"/>
<dbReference type="InterPro" id="IPR011042">
    <property type="entry name" value="6-blade_b-propeller_TolB-like"/>
</dbReference>
<dbReference type="SUPFAM" id="SSF101898">
    <property type="entry name" value="NHL repeat"/>
    <property type="match status" value="1"/>
</dbReference>
<evidence type="ECO:0000313" key="1">
    <source>
        <dbReference type="EMBL" id="EKO34870.1"/>
    </source>
</evidence>
<gene>
    <name evidence="1" type="ORF">LEP1GSC179_1594</name>
</gene>
<organism evidence="1 2">
    <name type="scientific">Leptospira santarosai str. MOR084</name>
    <dbReference type="NCBI Taxonomy" id="1049984"/>
    <lineage>
        <taxon>Bacteria</taxon>
        <taxon>Pseudomonadati</taxon>
        <taxon>Spirochaetota</taxon>
        <taxon>Spirochaetia</taxon>
        <taxon>Leptospirales</taxon>
        <taxon>Leptospiraceae</taxon>
        <taxon>Leptospira</taxon>
    </lineage>
</organism>
<dbReference type="InterPro" id="IPR010620">
    <property type="entry name" value="SBBP_repeat"/>
</dbReference>
<comment type="caution">
    <text evidence="1">The sequence shown here is derived from an EMBL/GenBank/DDBJ whole genome shotgun (WGS) entry which is preliminary data.</text>
</comment>
<dbReference type="Gene3D" id="2.120.10.30">
    <property type="entry name" value="TolB, C-terminal domain"/>
    <property type="match status" value="1"/>
</dbReference>
<dbReference type="NCBIfam" id="NF047494">
    <property type="entry name" value="Lepto_SBBP_lipo"/>
    <property type="match status" value="1"/>
</dbReference>
<reference evidence="1" key="1">
    <citation type="submission" date="2012-10" db="EMBL/GenBank/DDBJ databases">
        <authorList>
            <person name="Harkins D.M."/>
            <person name="Durkin A.S."/>
            <person name="Brinkac L.M."/>
            <person name="Haft D.H."/>
            <person name="Selengut J.D."/>
            <person name="Sanka R."/>
            <person name="DePew J."/>
            <person name="Purushe J."/>
            <person name="Matthias M.A."/>
            <person name="Vinetz J.M."/>
            <person name="Sutton G.G."/>
            <person name="Nierman W.C."/>
            <person name="Fouts D.E."/>
        </authorList>
    </citation>
    <scope>NUCLEOTIDE SEQUENCE [LARGE SCALE GENOMIC DNA]</scope>
    <source>
        <strain evidence="1">MOR084</strain>
    </source>
</reference>
<sequence length="485" mass="52521">MEIEKDMTNRIYIFLFILLQACAPAKILNVAAPEANDSWIQFLIRRTTKIGTIENVFSETDSEDSKTFELERTLSVGAPNANSYGKDLIVDKGFIYIVGDTDGGIYNGAAGPIGTRDLLLGKYDSQTNPIWTRQIGYAGLSLNVKDAAIDPNGNVYIIGDAKGQGHFKGAQLLGIDNMFLIKFDSNGNELWARPKGIPNHSILPAKMTLDSLGNVYIIGNSTGPFGGPMTGANGFIIKFKSNGDEDWVRQIGIAGADSFPEGVAFDKTTNDLYVTGSGNANYRTNTHPGIGNRDVFILKYDTNGNDRFFAQLGTASKSFNNPSIAVDLFGNVFVGGTTNGRFEQRLSGTSWLGTIAKYDSLGSLQWVRQFGPDSAPPKQAVINSILTDTNGNVFTTGHTNGNISDGGDDSLGDQDAFLTKHDPSGQNKWMQRIGTRGADTKGTEIKLDSEGNLYVIGNTNREINGAPQRGTNDIFVEKYKNLSQN</sequence>
<dbReference type="InterPro" id="IPR052918">
    <property type="entry name" value="Motility_Chemotaxis_Reg"/>
</dbReference>
<dbReference type="PANTHER" id="PTHR35580">
    <property type="entry name" value="CELL SURFACE GLYCOPROTEIN (S-LAYER PROTEIN)-LIKE PROTEIN"/>
    <property type="match status" value="1"/>
</dbReference>
<dbReference type="EMBL" id="AHON02000027">
    <property type="protein sequence ID" value="EKO34870.1"/>
    <property type="molecule type" value="Genomic_DNA"/>
</dbReference>
<name>A0A0E2BHR0_9LEPT</name>
<dbReference type="PROSITE" id="PS51257">
    <property type="entry name" value="PROKAR_LIPOPROTEIN"/>
    <property type="match status" value="1"/>
</dbReference>
<accession>A0A0E2BHR0</accession>